<accession>A0AAD5KKA8</accession>
<sequence>MSTFTWQITKPNIFDKELWSSDTNGSKQLKFRSLALFVLVWSYQCVMEVGEESLRIAVRFQHLQGFREQLEPEDSSHSHSITFFVLNILTWYSVADCGRHFFVTQTSIRATFDQAF</sequence>
<protein>
    <submittedName>
        <fullName evidence="1">Uncharacterized protein</fullName>
    </submittedName>
</protein>
<evidence type="ECO:0000313" key="1">
    <source>
        <dbReference type="EMBL" id="KAI9553462.1"/>
    </source>
</evidence>
<organism evidence="1 2">
    <name type="scientific">Daphnia sinensis</name>
    <dbReference type="NCBI Taxonomy" id="1820382"/>
    <lineage>
        <taxon>Eukaryota</taxon>
        <taxon>Metazoa</taxon>
        <taxon>Ecdysozoa</taxon>
        <taxon>Arthropoda</taxon>
        <taxon>Crustacea</taxon>
        <taxon>Branchiopoda</taxon>
        <taxon>Diplostraca</taxon>
        <taxon>Cladocera</taxon>
        <taxon>Anomopoda</taxon>
        <taxon>Daphniidae</taxon>
        <taxon>Daphnia</taxon>
        <taxon>Daphnia similis group</taxon>
    </lineage>
</organism>
<comment type="caution">
    <text evidence="1">The sequence shown here is derived from an EMBL/GenBank/DDBJ whole genome shotgun (WGS) entry which is preliminary data.</text>
</comment>
<dbReference type="Proteomes" id="UP000820818">
    <property type="component" value="Linkage Group LG9"/>
</dbReference>
<dbReference type="AlphaFoldDB" id="A0AAD5KKA8"/>
<dbReference type="EMBL" id="WJBH02000009">
    <property type="protein sequence ID" value="KAI9553462.1"/>
    <property type="molecule type" value="Genomic_DNA"/>
</dbReference>
<name>A0AAD5KKA8_9CRUS</name>
<evidence type="ECO:0000313" key="2">
    <source>
        <dbReference type="Proteomes" id="UP000820818"/>
    </source>
</evidence>
<reference evidence="1 2" key="1">
    <citation type="submission" date="2022-05" db="EMBL/GenBank/DDBJ databases">
        <title>A multi-omics perspective on studying reproductive biology in Daphnia sinensis.</title>
        <authorList>
            <person name="Jia J."/>
        </authorList>
    </citation>
    <scope>NUCLEOTIDE SEQUENCE [LARGE SCALE GENOMIC DNA]</scope>
    <source>
        <strain evidence="1 2">WSL</strain>
    </source>
</reference>
<proteinExistence type="predicted"/>
<keyword evidence="2" id="KW-1185">Reference proteome</keyword>
<gene>
    <name evidence="1" type="ORF">GHT06_021371</name>
</gene>